<organism evidence="3 5">
    <name type="scientific">Alteromonas macleodii</name>
    <name type="common">Pseudoalteromonas macleodii</name>
    <dbReference type="NCBI Taxonomy" id="28108"/>
    <lineage>
        <taxon>Bacteria</taxon>
        <taxon>Pseudomonadati</taxon>
        <taxon>Pseudomonadota</taxon>
        <taxon>Gammaproteobacteria</taxon>
        <taxon>Alteromonadales</taxon>
        <taxon>Alteromonadaceae</taxon>
        <taxon>Alteromonas/Salinimonas group</taxon>
        <taxon>Alteromonas</taxon>
    </lineage>
</organism>
<dbReference type="Gene3D" id="1.10.1660.10">
    <property type="match status" value="1"/>
</dbReference>
<dbReference type="EMBL" id="MIPY01000052">
    <property type="protein sequence ID" value="OES25256.1"/>
    <property type="molecule type" value="Genomic_DNA"/>
</dbReference>
<dbReference type="PANTHER" id="PTHR30204">
    <property type="entry name" value="REDOX-CYCLING DRUG-SENSING TRANSCRIPTIONAL ACTIVATOR SOXR"/>
    <property type="match status" value="1"/>
</dbReference>
<dbReference type="PROSITE" id="PS50937">
    <property type="entry name" value="HTH_MERR_2"/>
    <property type="match status" value="1"/>
</dbReference>
<dbReference type="OrthoDB" id="9808480at2"/>
<evidence type="ECO:0000313" key="5">
    <source>
        <dbReference type="Proteomes" id="UP000063991"/>
    </source>
</evidence>
<reference evidence="4 6" key="2">
    <citation type="submission" date="2016-09" db="EMBL/GenBank/DDBJ databases">
        <title>Draft Genome Sequence of four Alteromonas macleodii strains isolated from copper coupons and grown long-term at elevated copper levels.</title>
        <authorList>
            <person name="Cusick K."/>
            <person name="Dale J."/>
            <person name="Little B."/>
            <person name="Biffinger J."/>
        </authorList>
    </citation>
    <scope>NUCLEOTIDE SEQUENCE [LARGE SCALE GENOMIC DNA]</scope>
    <source>
        <strain evidence="4 6">KCP01</strain>
    </source>
</reference>
<reference evidence="3 5" key="1">
    <citation type="submission" date="2015-12" db="EMBL/GenBank/DDBJ databases">
        <authorList>
            <person name="Shamseldin A."/>
            <person name="Moawad H."/>
            <person name="Abd El-Rahim W.M."/>
            <person name="Sadowsky M.J."/>
        </authorList>
    </citation>
    <scope>NUCLEOTIDE SEQUENCE [LARGE SCALE GENOMIC DNA]</scope>
    <source>
        <strain evidence="3 5">D7</strain>
    </source>
</reference>
<dbReference type="Proteomes" id="UP000063991">
    <property type="component" value="Chromosome"/>
</dbReference>
<gene>
    <name evidence="4" type="primary">cadR</name>
    <name evidence="3" type="ORF">AVL55_00660</name>
    <name evidence="4" type="ORF">BFV95_4467</name>
</gene>
<dbReference type="RefSeq" id="WP_015065929.1">
    <property type="nucleotide sequence ID" value="NZ_CP012203.1"/>
</dbReference>
<evidence type="ECO:0000313" key="3">
    <source>
        <dbReference type="EMBL" id="AMJ96818.1"/>
    </source>
</evidence>
<dbReference type="Proteomes" id="UP000095392">
    <property type="component" value="Unassembled WGS sequence"/>
</dbReference>
<dbReference type="InterPro" id="IPR009061">
    <property type="entry name" value="DNA-bd_dom_put_sf"/>
</dbReference>
<accession>A0A126PX90</accession>
<evidence type="ECO:0000259" key="2">
    <source>
        <dbReference type="PROSITE" id="PS50937"/>
    </source>
</evidence>
<dbReference type="Pfam" id="PF13411">
    <property type="entry name" value="MerR_1"/>
    <property type="match status" value="1"/>
</dbReference>
<name>A0A126PX90_ALTMA</name>
<dbReference type="PANTHER" id="PTHR30204:SF92">
    <property type="entry name" value="HTH-TYPE TRANSCRIPTIONAL REGULATOR ZNTR"/>
    <property type="match status" value="1"/>
</dbReference>
<sequence>MKIGDVAKTTGCSIQTIRFYEKKGLLPELKRSSGNYRVYDKGTIEQLLFIKQCRSLDMSIMEVKTLMDSRSRPDQSCSNINTLIAKHLSDVIIRIEELNALKSSLENMASSCDQDKTIRDCGILNYLHT</sequence>
<dbReference type="GO" id="GO:0045893">
    <property type="term" value="P:positive regulation of DNA-templated transcription"/>
    <property type="evidence" value="ECO:0007669"/>
    <property type="project" value="InterPro"/>
</dbReference>
<proteinExistence type="predicted"/>
<evidence type="ECO:0000313" key="6">
    <source>
        <dbReference type="Proteomes" id="UP000095392"/>
    </source>
</evidence>
<dbReference type="InterPro" id="IPR000551">
    <property type="entry name" value="MerR-type_HTH_dom"/>
</dbReference>
<evidence type="ECO:0000256" key="1">
    <source>
        <dbReference type="ARBA" id="ARBA00023125"/>
    </source>
</evidence>
<dbReference type="InterPro" id="IPR047057">
    <property type="entry name" value="MerR_fam"/>
</dbReference>
<dbReference type="CDD" id="cd04784">
    <property type="entry name" value="HTH_CadR-PbrR"/>
    <property type="match status" value="1"/>
</dbReference>
<dbReference type="GO" id="GO:0003700">
    <property type="term" value="F:DNA-binding transcription factor activity"/>
    <property type="evidence" value="ECO:0007669"/>
    <property type="project" value="InterPro"/>
</dbReference>
<dbReference type="SUPFAM" id="SSF46955">
    <property type="entry name" value="Putative DNA-binding domain"/>
    <property type="match status" value="1"/>
</dbReference>
<dbReference type="EMBL" id="CP014323">
    <property type="protein sequence ID" value="AMJ96818.1"/>
    <property type="molecule type" value="Genomic_DNA"/>
</dbReference>
<protein>
    <submittedName>
        <fullName evidence="4">Cd(II)/Pb(II)-responsive transcriptional regulator</fullName>
    </submittedName>
    <submittedName>
        <fullName evidence="3">MerR family transcriptional regulator</fullName>
    </submittedName>
</protein>
<dbReference type="PROSITE" id="PS00552">
    <property type="entry name" value="HTH_MERR_1"/>
    <property type="match status" value="1"/>
</dbReference>
<dbReference type="InterPro" id="IPR011791">
    <property type="entry name" value="CadR-PbrR"/>
</dbReference>
<dbReference type="PRINTS" id="PR00040">
    <property type="entry name" value="HTHMERR"/>
</dbReference>
<dbReference type="PATRIC" id="fig|28108.53.peg.4120"/>
<dbReference type="GO" id="GO:0003677">
    <property type="term" value="F:DNA binding"/>
    <property type="evidence" value="ECO:0007669"/>
    <property type="project" value="UniProtKB-KW"/>
</dbReference>
<keyword evidence="1" id="KW-0238">DNA-binding</keyword>
<dbReference type="SMART" id="SM00422">
    <property type="entry name" value="HTH_MERR"/>
    <property type="match status" value="1"/>
</dbReference>
<dbReference type="AlphaFoldDB" id="A0A126PX90"/>
<dbReference type="NCBIfam" id="TIGR02047">
    <property type="entry name" value="CadR-PbrR"/>
    <property type="match status" value="1"/>
</dbReference>
<feature type="domain" description="HTH merR-type" evidence="2">
    <location>
        <begin position="1"/>
        <end position="69"/>
    </location>
</feature>
<keyword evidence="6" id="KW-1185">Reference proteome</keyword>
<evidence type="ECO:0000313" key="4">
    <source>
        <dbReference type="EMBL" id="OES25256.1"/>
    </source>
</evidence>
<dbReference type="GO" id="GO:0046872">
    <property type="term" value="F:metal ion binding"/>
    <property type="evidence" value="ECO:0007669"/>
    <property type="project" value="InterPro"/>
</dbReference>